<name>A0A814B0Y2_9BILA</name>
<proteinExistence type="inferred from homology"/>
<keyword evidence="8 11" id="KW-0010">Activator</keyword>
<dbReference type="InterPro" id="IPR038212">
    <property type="entry name" value="TF_EnY2_sf"/>
</dbReference>
<dbReference type="EMBL" id="CAJNOI010000042">
    <property type="protein sequence ID" value="CAF0920408.1"/>
    <property type="molecule type" value="Genomic_DNA"/>
</dbReference>
<evidence type="ECO:0000256" key="11">
    <source>
        <dbReference type="HAMAP-Rule" id="MF_03046"/>
    </source>
</evidence>
<keyword evidence="3 11" id="KW-0509">mRNA transport</keyword>
<dbReference type="EMBL" id="CAJNOM010000027">
    <property type="protein sequence ID" value="CAF0845650.1"/>
    <property type="molecule type" value="Genomic_DNA"/>
</dbReference>
<keyword evidence="10 11" id="KW-0539">Nucleus</keyword>
<dbReference type="Proteomes" id="UP000663844">
    <property type="component" value="Unassembled WGS sequence"/>
</dbReference>
<dbReference type="GO" id="GO:0015031">
    <property type="term" value="P:protein transport"/>
    <property type="evidence" value="ECO:0007669"/>
    <property type="project" value="UniProtKB-KW"/>
</dbReference>
<dbReference type="GO" id="GO:0000124">
    <property type="term" value="C:SAGA complex"/>
    <property type="evidence" value="ECO:0007669"/>
    <property type="project" value="UniProtKB-UniRule"/>
</dbReference>
<gene>
    <name evidence="14" type="ORF">BJG266_LOCUS11497</name>
    <name evidence="15" type="ORF">IZO911_LOCUS14453</name>
    <name evidence="16" type="ORF">JYZ213_LOCUS13568</name>
    <name evidence="17" type="ORF">KXQ929_LOCUS10191</name>
    <name evidence="18" type="ORF">OXD698_LOCUS32101</name>
    <name evidence="12" type="ORF">QVE165_LOCUS6558</name>
    <name evidence="13" type="ORF">QVE165_LOCUS7308</name>
</gene>
<dbReference type="Proteomes" id="UP000663860">
    <property type="component" value="Unassembled WGS sequence"/>
</dbReference>
<dbReference type="Proteomes" id="UP000663868">
    <property type="component" value="Unassembled WGS sequence"/>
</dbReference>
<evidence type="ECO:0000313" key="17">
    <source>
        <dbReference type="EMBL" id="CAF3688630.1"/>
    </source>
</evidence>
<dbReference type="GO" id="GO:0071819">
    <property type="term" value="C:DUBm complex"/>
    <property type="evidence" value="ECO:0007669"/>
    <property type="project" value="UniProtKB-UniRule"/>
</dbReference>
<evidence type="ECO:0000313" key="19">
    <source>
        <dbReference type="Proteomes" id="UP000663832"/>
    </source>
</evidence>
<evidence type="ECO:0000313" key="16">
    <source>
        <dbReference type="EMBL" id="CAF0955979.1"/>
    </source>
</evidence>
<dbReference type="GO" id="GO:0006406">
    <property type="term" value="P:mRNA export from nucleus"/>
    <property type="evidence" value="ECO:0007669"/>
    <property type="project" value="UniProtKB-UniRule"/>
</dbReference>
<comment type="subcellular location">
    <subcellularLocation>
        <location evidence="1 11">Nucleus</location>
        <location evidence="1 11">Nucleoplasm</location>
    </subcellularLocation>
</comment>
<evidence type="ECO:0000256" key="5">
    <source>
        <dbReference type="ARBA" id="ARBA00022927"/>
    </source>
</evidence>
<evidence type="ECO:0000256" key="3">
    <source>
        <dbReference type="ARBA" id="ARBA00022816"/>
    </source>
</evidence>
<dbReference type="Pfam" id="PF10163">
    <property type="entry name" value="EnY2"/>
    <property type="match status" value="1"/>
</dbReference>
<accession>A0A814B0Y2</accession>
<dbReference type="GO" id="GO:0070390">
    <property type="term" value="C:transcription export complex 2"/>
    <property type="evidence" value="ECO:0007669"/>
    <property type="project" value="UniProtKB-UniRule"/>
</dbReference>
<dbReference type="Gene3D" id="1.10.246.140">
    <property type="match status" value="1"/>
</dbReference>
<comment type="caution">
    <text evidence="14">The sequence shown here is derived from an EMBL/GenBank/DDBJ whole genome shotgun (WGS) entry which is preliminary data.</text>
</comment>
<evidence type="ECO:0000256" key="2">
    <source>
        <dbReference type="ARBA" id="ARBA00022448"/>
    </source>
</evidence>
<keyword evidence="5 11" id="KW-0653">Protein transport</keyword>
<keyword evidence="19" id="KW-1185">Reference proteome</keyword>
<dbReference type="HAMAP" id="MF_03046">
    <property type="entry name" value="ENY2_Sus1"/>
    <property type="match status" value="1"/>
</dbReference>
<dbReference type="GO" id="GO:0003713">
    <property type="term" value="F:transcription coactivator activity"/>
    <property type="evidence" value="ECO:0007669"/>
    <property type="project" value="UniProtKB-UniRule"/>
</dbReference>
<evidence type="ECO:0000256" key="8">
    <source>
        <dbReference type="ARBA" id="ARBA00023159"/>
    </source>
</evidence>
<evidence type="ECO:0000256" key="6">
    <source>
        <dbReference type="ARBA" id="ARBA00023010"/>
    </source>
</evidence>
<dbReference type="GO" id="GO:0006325">
    <property type="term" value="P:chromatin organization"/>
    <property type="evidence" value="ECO:0007669"/>
    <property type="project" value="UniProtKB-KW"/>
</dbReference>
<dbReference type="InterPro" id="IPR018783">
    <property type="entry name" value="TF_ENY2"/>
</dbReference>
<dbReference type="OrthoDB" id="6221744at2759"/>
<dbReference type="EMBL" id="CAJOAZ010004101">
    <property type="protein sequence ID" value="CAF4044044.1"/>
    <property type="molecule type" value="Genomic_DNA"/>
</dbReference>
<protein>
    <recommendedName>
        <fullName evidence="11">Transcription and mRNA export factor ENY2</fullName>
    </recommendedName>
    <alternativeName>
        <fullName evidence="11">Enhancer of yellow 2 transcription factor homolog</fullName>
    </alternativeName>
</protein>
<organism evidence="14 20">
    <name type="scientific">Adineta steineri</name>
    <dbReference type="NCBI Taxonomy" id="433720"/>
    <lineage>
        <taxon>Eukaryota</taxon>
        <taxon>Metazoa</taxon>
        <taxon>Spiralia</taxon>
        <taxon>Gnathifera</taxon>
        <taxon>Rotifera</taxon>
        <taxon>Eurotatoria</taxon>
        <taxon>Bdelloidea</taxon>
        <taxon>Adinetida</taxon>
        <taxon>Adinetidae</taxon>
        <taxon>Adineta</taxon>
    </lineage>
</organism>
<dbReference type="Proteomes" id="UP000663832">
    <property type="component" value="Unassembled WGS sequence"/>
</dbReference>
<dbReference type="AlphaFoldDB" id="A0A814B0Y2"/>
<keyword evidence="6 11" id="KW-0811">Translocation</keyword>
<evidence type="ECO:0000313" key="14">
    <source>
        <dbReference type="EMBL" id="CAF0920408.1"/>
    </source>
</evidence>
<dbReference type="FunFam" id="1.10.246.140:FF:000001">
    <property type="entry name" value="Transcription and mRNA export factor ENY2"/>
    <property type="match status" value="1"/>
</dbReference>
<evidence type="ECO:0000256" key="10">
    <source>
        <dbReference type="ARBA" id="ARBA00023242"/>
    </source>
</evidence>
<dbReference type="EMBL" id="CAJNOE010000120">
    <property type="protein sequence ID" value="CAF0941302.1"/>
    <property type="molecule type" value="Genomic_DNA"/>
</dbReference>
<keyword evidence="4 11" id="KW-0156">Chromatin regulator</keyword>
<dbReference type="PANTHER" id="PTHR12514">
    <property type="entry name" value="ENHANCER OF YELLOW 2 TRANSCRIPTION FACTOR"/>
    <property type="match status" value="1"/>
</dbReference>
<dbReference type="EMBL" id="CAJOBB010000478">
    <property type="protein sequence ID" value="CAF3688630.1"/>
    <property type="molecule type" value="Genomic_DNA"/>
</dbReference>
<dbReference type="GO" id="GO:0006368">
    <property type="term" value="P:transcription elongation by RNA polymerase II"/>
    <property type="evidence" value="ECO:0007669"/>
    <property type="project" value="UniProtKB-UniRule"/>
</dbReference>
<evidence type="ECO:0000256" key="9">
    <source>
        <dbReference type="ARBA" id="ARBA00023163"/>
    </source>
</evidence>
<dbReference type="Proteomes" id="UP000663877">
    <property type="component" value="Unassembled WGS sequence"/>
</dbReference>
<dbReference type="Proteomes" id="UP000663845">
    <property type="component" value="Unassembled WGS sequence"/>
</dbReference>
<evidence type="ECO:0000256" key="7">
    <source>
        <dbReference type="ARBA" id="ARBA00023015"/>
    </source>
</evidence>
<evidence type="ECO:0000313" key="13">
    <source>
        <dbReference type="EMBL" id="CAF0859868.1"/>
    </source>
</evidence>
<comment type="similarity">
    <text evidence="11">Belongs to the ENY2 family.</text>
</comment>
<sequence>MAEKSAQIRATLNAKLIESGEREQMKQLLRQRLIEYGWRDQMKAYCKESVKQKGLENLTVDELVQEITPKGRALVPDAIKKEMLAHLRQYLAKHEDL</sequence>
<evidence type="ECO:0000313" key="18">
    <source>
        <dbReference type="EMBL" id="CAF4044044.1"/>
    </source>
</evidence>
<keyword evidence="7 11" id="KW-0805">Transcription regulation</keyword>
<keyword evidence="2 11" id="KW-0813">Transport</keyword>
<dbReference type="EMBL" id="CAJNOM010000031">
    <property type="protein sequence ID" value="CAF0859868.1"/>
    <property type="molecule type" value="Genomic_DNA"/>
</dbReference>
<evidence type="ECO:0000256" key="4">
    <source>
        <dbReference type="ARBA" id="ARBA00022853"/>
    </source>
</evidence>
<evidence type="ECO:0000313" key="15">
    <source>
        <dbReference type="EMBL" id="CAF0941302.1"/>
    </source>
</evidence>
<comment type="subunit">
    <text evidence="11">Component of the nuclear pore complex (NPC)-associated TREX-2 complex (transcription and export complex 2). Component of the SAGA transcription coactivator-HAT complex. Within the SAGA complex, participates to a subcomplex of SAGA called the DUB module (deubiquitination module).</text>
</comment>
<evidence type="ECO:0000313" key="20">
    <source>
        <dbReference type="Proteomes" id="UP000663877"/>
    </source>
</evidence>
<evidence type="ECO:0000313" key="12">
    <source>
        <dbReference type="EMBL" id="CAF0845650.1"/>
    </source>
</evidence>
<keyword evidence="9 11" id="KW-0804">Transcription</keyword>
<dbReference type="GO" id="GO:0005654">
    <property type="term" value="C:nucleoplasm"/>
    <property type="evidence" value="ECO:0007669"/>
    <property type="project" value="UniProtKB-SubCell"/>
</dbReference>
<dbReference type="GO" id="GO:0005643">
    <property type="term" value="C:nuclear pore"/>
    <property type="evidence" value="ECO:0007669"/>
    <property type="project" value="UniProtKB-UniRule"/>
</dbReference>
<evidence type="ECO:0000256" key="1">
    <source>
        <dbReference type="ARBA" id="ARBA00004642"/>
    </source>
</evidence>
<comment type="function">
    <text evidence="11">Involved in mRNA export coupled transcription activation by association with both the TREX-2 and the SAGA complexes. The transcription regulatory histone acetylation (HAT) complex SAGA is a multiprotein complex that activates transcription by remodeling chromatin and mediating histone acetylation and deubiquitination. Within the SAGA complex, participates to a subcomplex that specifically deubiquitinates histones. The SAGA complex is recruited to specific gene promoters by activators, where it is required for transcription. The TREX-2 complex functions in docking export-competent ribonucleoprotein particles (mRNPs) to the nuclear entrance of the nuclear pore complex (nuclear basket). TREX-2 participates in mRNA export and accurate chromatin positioning in the nucleus by tethering genes to the nuclear periphery.</text>
</comment>
<reference evidence="14" key="1">
    <citation type="submission" date="2021-02" db="EMBL/GenBank/DDBJ databases">
        <authorList>
            <person name="Nowell W R."/>
        </authorList>
    </citation>
    <scope>NUCLEOTIDE SEQUENCE</scope>
</reference>
<dbReference type="EMBL" id="CAJNOG010000109">
    <property type="protein sequence ID" value="CAF0955979.1"/>
    <property type="molecule type" value="Genomic_DNA"/>
</dbReference>